<dbReference type="CDD" id="cd02440">
    <property type="entry name" value="AdoMet_MTases"/>
    <property type="match status" value="1"/>
</dbReference>
<dbReference type="PANTHER" id="PTHR43861">
    <property type="entry name" value="TRANS-ACONITATE 2-METHYLTRANSFERASE-RELATED"/>
    <property type="match status" value="1"/>
</dbReference>
<gene>
    <name evidence="1" type="ORF">CP960_13135</name>
</gene>
<comment type="caution">
    <text evidence="1">The sequence shown here is derived from an EMBL/GenBank/DDBJ whole genome shotgun (WGS) entry which is preliminary data.</text>
</comment>
<keyword evidence="2" id="KW-1185">Reference proteome</keyword>
<dbReference type="AlphaFoldDB" id="A0A2N1IZH3"/>
<name>A0A2N1IZH3_9BACT</name>
<keyword evidence="1" id="KW-0808">Transferase</keyword>
<organism evidence="1 2">
    <name type="scientific">Malaciobacter halophilus</name>
    <dbReference type="NCBI Taxonomy" id="197482"/>
    <lineage>
        <taxon>Bacteria</taxon>
        <taxon>Pseudomonadati</taxon>
        <taxon>Campylobacterota</taxon>
        <taxon>Epsilonproteobacteria</taxon>
        <taxon>Campylobacterales</taxon>
        <taxon>Arcobacteraceae</taxon>
        <taxon>Malaciobacter</taxon>
    </lineage>
</organism>
<dbReference type="EMBL" id="NXIF01000076">
    <property type="protein sequence ID" value="PKI79700.1"/>
    <property type="molecule type" value="Genomic_DNA"/>
</dbReference>
<dbReference type="GO" id="GO:0032259">
    <property type="term" value="P:methylation"/>
    <property type="evidence" value="ECO:0007669"/>
    <property type="project" value="UniProtKB-KW"/>
</dbReference>
<dbReference type="Gene3D" id="3.40.50.150">
    <property type="entry name" value="Vaccinia Virus protein VP39"/>
    <property type="match status" value="1"/>
</dbReference>
<keyword evidence="1" id="KW-0489">Methyltransferase</keyword>
<dbReference type="OrthoDB" id="5322383at2"/>
<evidence type="ECO:0000313" key="1">
    <source>
        <dbReference type="EMBL" id="PKI79700.1"/>
    </source>
</evidence>
<dbReference type="InterPro" id="IPR029063">
    <property type="entry name" value="SAM-dependent_MTases_sf"/>
</dbReference>
<protein>
    <submittedName>
        <fullName evidence="1">Methyltransferase</fullName>
    </submittedName>
</protein>
<sequence length="283" mass="32783">MTCSLCNSINYKSRPGSVRDNKKLKIFECCECGLVFLSESTHINENFYEESNMHKNFDFSKWRKETFEDDTRRFSFLKNSLLNKKVLDFGSGNGGFLKLAKEVCKEVTGVELEKAVTPFYIEDKINIKNNLDNINSKFDIITSFHVIEHIKEPLEILEKLKLLLEDEGKLIIEVPNANDALLTIYKSEPFSHFTYWSCHLYLYTSHTLNLLAKKTGLKVEFIKHIQRYPLSNHLYWLSKGKPAGHVKWGNFLDSEELSKAYENQLASLQATDTIIACFIKEDK</sequence>
<dbReference type="Pfam" id="PF13489">
    <property type="entry name" value="Methyltransf_23"/>
    <property type="match status" value="1"/>
</dbReference>
<proteinExistence type="predicted"/>
<dbReference type="KEGG" id="ahs:AHALO_2548"/>
<dbReference type="PANTHER" id="PTHR43861:SF6">
    <property type="entry name" value="METHYLTRANSFERASE TYPE 11"/>
    <property type="match status" value="1"/>
</dbReference>
<reference evidence="1 2" key="1">
    <citation type="submission" date="2017-09" db="EMBL/GenBank/DDBJ databases">
        <title>Genomics of the genus Arcobacter.</title>
        <authorList>
            <person name="Perez-Cataluna A."/>
            <person name="Figueras M.J."/>
            <person name="Salas-Masso N."/>
        </authorList>
    </citation>
    <scope>NUCLEOTIDE SEQUENCE [LARGE SCALE GENOMIC DNA]</scope>
    <source>
        <strain evidence="1 2">DSM 18005</strain>
    </source>
</reference>
<dbReference type="SUPFAM" id="SSF53335">
    <property type="entry name" value="S-adenosyl-L-methionine-dependent methyltransferases"/>
    <property type="match status" value="1"/>
</dbReference>
<dbReference type="GO" id="GO:0008168">
    <property type="term" value="F:methyltransferase activity"/>
    <property type="evidence" value="ECO:0007669"/>
    <property type="project" value="UniProtKB-KW"/>
</dbReference>
<dbReference type="Proteomes" id="UP000233248">
    <property type="component" value="Unassembled WGS sequence"/>
</dbReference>
<accession>A0A2N1IZH3</accession>
<dbReference type="RefSeq" id="WP_101185929.1">
    <property type="nucleotide sequence ID" value="NZ_CP031218.1"/>
</dbReference>
<evidence type="ECO:0000313" key="2">
    <source>
        <dbReference type="Proteomes" id="UP000233248"/>
    </source>
</evidence>